<keyword evidence="2" id="KW-0812">Transmembrane</keyword>
<feature type="region of interest" description="Disordered" evidence="1">
    <location>
        <begin position="1"/>
        <end position="23"/>
    </location>
</feature>
<feature type="transmembrane region" description="Helical" evidence="2">
    <location>
        <begin position="38"/>
        <end position="58"/>
    </location>
</feature>
<keyword evidence="4" id="KW-1185">Reference proteome</keyword>
<comment type="caution">
    <text evidence="3">The sequence shown here is derived from an EMBL/GenBank/DDBJ whole genome shotgun (WGS) entry which is preliminary data.</text>
</comment>
<evidence type="ECO:0000313" key="4">
    <source>
        <dbReference type="Proteomes" id="UP001551210"/>
    </source>
</evidence>
<protein>
    <submittedName>
        <fullName evidence="3">Uncharacterized protein</fullName>
    </submittedName>
</protein>
<keyword evidence="2" id="KW-0472">Membrane</keyword>
<name>A0ABV3D477_STREX</name>
<reference evidence="3 4" key="1">
    <citation type="submission" date="2024-06" db="EMBL/GenBank/DDBJ databases">
        <title>The Natural Products Discovery Center: Release of the First 8490 Sequenced Strains for Exploring Actinobacteria Biosynthetic Diversity.</title>
        <authorList>
            <person name="Kalkreuter E."/>
            <person name="Kautsar S.A."/>
            <person name="Yang D."/>
            <person name="Bader C.D."/>
            <person name="Teijaro C.N."/>
            <person name="Fluegel L."/>
            <person name="Davis C.M."/>
            <person name="Simpson J.R."/>
            <person name="Lauterbach L."/>
            <person name="Steele A.D."/>
            <person name="Gui C."/>
            <person name="Meng S."/>
            <person name="Li G."/>
            <person name="Viehrig K."/>
            <person name="Ye F."/>
            <person name="Su P."/>
            <person name="Kiefer A.F."/>
            <person name="Nichols A."/>
            <person name="Cepeda A.J."/>
            <person name="Yan W."/>
            <person name="Fan B."/>
            <person name="Jiang Y."/>
            <person name="Adhikari A."/>
            <person name="Zheng C.-J."/>
            <person name="Schuster L."/>
            <person name="Cowan T.M."/>
            <person name="Smanski M.J."/>
            <person name="Chevrette M.G."/>
            <person name="De Carvalho L.P.S."/>
            <person name="Shen B."/>
        </authorList>
    </citation>
    <scope>NUCLEOTIDE SEQUENCE [LARGE SCALE GENOMIC DNA]</scope>
    <source>
        <strain evidence="3 4">NPDC045705</strain>
    </source>
</reference>
<dbReference type="EMBL" id="JBEZAM010000062">
    <property type="protein sequence ID" value="MEU7297280.1"/>
    <property type="molecule type" value="Genomic_DNA"/>
</dbReference>
<accession>A0ABV3D477</accession>
<gene>
    <name evidence="3" type="ORF">AB0A76_29475</name>
</gene>
<dbReference type="Proteomes" id="UP001551210">
    <property type="component" value="Unassembled WGS sequence"/>
</dbReference>
<feature type="transmembrane region" description="Helical" evidence="2">
    <location>
        <begin position="107"/>
        <end position="132"/>
    </location>
</feature>
<dbReference type="RefSeq" id="WP_359214566.1">
    <property type="nucleotide sequence ID" value="NZ_JBEZAM010000062.1"/>
</dbReference>
<organism evidence="3 4">
    <name type="scientific">Streptomyces exfoliatus</name>
    <name type="common">Streptomyces hydrogenans</name>
    <dbReference type="NCBI Taxonomy" id="1905"/>
    <lineage>
        <taxon>Bacteria</taxon>
        <taxon>Bacillati</taxon>
        <taxon>Actinomycetota</taxon>
        <taxon>Actinomycetes</taxon>
        <taxon>Kitasatosporales</taxon>
        <taxon>Streptomycetaceae</taxon>
        <taxon>Streptomyces</taxon>
    </lineage>
</organism>
<proteinExistence type="predicted"/>
<keyword evidence="2" id="KW-1133">Transmembrane helix</keyword>
<evidence type="ECO:0000256" key="2">
    <source>
        <dbReference type="SAM" id="Phobius"/>
    </source>
</evidence>
<sequence length="166" mass="17873">MSEERVGREGTLVLSAPNTPPATTRLHLTRGAEHEPEYTAAPLAAAALALIVCLLMTVPADFFGKPRESGDDSPCSIARHRAIGAGRSRRTRRGDVFRRFKPLARGWGLVVAAYAALFGVFGQLATIVMMTVSAAADQVPRCSDLPGPCAPGRLRMRRLCPRHAQL</sequence>
<evidence type="ECO:0000256" key="1">
    <source>
        <dbReference type="SAM" id="MobiDB-lite"/>
    </source>
</evidence>
<evidence type="ECO:0000313" key="3">
    <source>
        <dbReference type="EMBL" id="MEU7297280.1"/>
    </source>
</evidence>